<dbReference type="EC" id="1.1.1.37" evidence="3"/>
<evidence type="ECO:0000256" key="9">
    <source>
        <dbReference type="PIRSR" id="PIRSR000102-2"/>
    </source>
</evidence>
<feature type="binding site" evidence="10">
    <location>
        <position position="33"/>
    </location>
    <ligand>
        <name>NAD(+)</name>
        <dbReference type="ChEBI" id="CHEBI:57540"/>
    </ligand>
</feature>
<keyword evidence="6 10" id="KW-0520">NAD</keyword>
<evidence type="ECO:0000256" key="2">
    <source>
        <dbReference type="ARBA" id="ARBA00008104"/>
    </source>
</evidence>
<dbReference type="GO" id="GO:0006089">
    <property type="term" value="P:lactate metabolic process"/>
    <property type="evidence" value="ECO:0007669"/>
    <property type="project" value="TreeGrafter"/>
</dbReference>
<feature type="binding site" evidence="9">
    <location>
        <position position="76"/>
    </location>
    <ligand>
        <name>substrate</name>
    </ligand>
</feature>
<dbReference type="InterPro" id="IPR036291">
    <property type="entry name" value="NAD(P)-bd_dom_sf"/>
</dbReference>
<comment type="function">
    <text evidence="1">Catalyzes the reversible oxidation of malate to oxaloacetate.</text>
</comment>
<comment type="similarity">
    <text evidence="2 11">Belongs to the LDH/MDH superfamily.</text>
</comment>
<feature type="active site" description="Proton acceptor" evidence="8">
    <location>
        <position position="165"/>
    </location>
</feature>
<dbReference type="Pfam" id="PF02866">
    <property type="entry name" value="Ldh_1_C"/>
    <property type="match status" value="1"/>
</dbReference>
<evidence type="ECO:0000256" key="6">
    <source>
        <dbReference type="ARBA" id="ARBA00023027"/>
    </source>
</evidence>
<reference evidence="14" key="1">
    <citation type="journal article" date="2001" name="Int. J. Syst. Evol. Microbiol.">
        <title>Methanofollis aquaemaris sp. nov., a methanogen isolated from an aquaculture fish pond.</title>
        <authorList>
            <person name="Lai M.C."/>
            <person name="Chen S.C."/>
        </authorList>
    </citation>
    <scope>NUCLEOTIDE SEQUENCE</scope>
    <source>
        <strain evidence="14">N2F9704</strain>
    </source>
</reference>
<evidence type="ECO:0000256" key="7">
    <source>
        <dbReference type="ARBA" id="ARBA00048313"/>
    </source>
</evidence>
<dbReference type="Gene3D" id="3.90.110.10">
    <property type="entry name" value="Lactate dehydrogenase/glycoside hydrolase, family 4, C-terminal"/>
    <property type="match status" value="1"/>
</dbReference>
<protein>
    <recommendedName>
        <fullName evidence="3">malate dehydrogenase</fullName>
        <ecNumber evidence="3">1.1.1.37</ecNumber>
    </recommendedName>
</protein>
<dbReference type="InterPro" id="IPR001557">
    <property type="entry name" value="L-lactate/malate_DH"/>
</dbReference>
<feature type="domain" description="Lactate/malate dehydrogenase N-terminal" evidence="12">
    <location>
        <begin position="4"/>
        <end position="135"/>
    </location>
</feature>
<dbReference type="Pfam" id="PF00056">
    <property type="entry name" value="Ldh_1_N"/>
    <property type="match status" value="1"/>
</dbReference>
<dbReference type="InterPro" id="IPR022383">
    <property type="entry name" value="Lactate/malate_DH_C"/>
</dbReference>
<dbReference type="Proteomes" id="UP001042704">
    <property type="component" value="Chromosome"/>
</dbReference>
<keyword evidence="4" id="KW-0816">Tricarboxylic acid cycle</keyword>
<dbReference type="Gene3D" id="3.40.50.720">
    <property type="entry name" value="NAD(P)-binding Rossmann-like Domain"/>
    <property type="match status" value="1"/>
</dbReference>
<dbReference type="RefSeq" id="WP_265580989.1">
    <property type="nucleotide sequence ID" value="NZ_CP036172.1"/>
</dbReference>
<dbReference type="GO" id="GO:0030060">
    <property type="term" value="F:L-malate dehydrogenase (NAD+) activity"/>
    <property type="evidence" value="ECO:0007669"/>
    <property type="project" value="UniProtKB-EC"/>
</dbReference>
<evidence type="ECO:0000256" key="10">
    <source>
        <dbReference type="PIRSR" id="PIRSR000102-3"/>
    </source>
</evidence>
<keyword evidence="15" id="KW-1185">Reference proteome</keyword>
<feature type="domain" description="Lactate/malate dehydrogenase C-terminal" evidence="13">
    <location>
        <begin position="139"/>
        <end position="283"/>
    </location>
</feature>
<feature type="binding site" evidence="10">
    <location>
        <begin position="8"/>
        <end position="13"/>
    </location>
    <ligand>
        <name>NAD(+)</name>
        <dbReference type="ChEBI" id="CHEBI:57540"/>
    </ligand>
</feature>
<proteinExistence type="inferred from homology"/>
<dbReference type="SUPFAM" id="SSF56327">
    <property type="entry name" value="LDH C-terminal domain-like"/>
    <property type="match status" value="1"/>
</dbReference>
<accession>A0A8A3S7E5</accession>
<dbReference type="AlphaFoldDB" id="A0A8A3S7E5"/>
<dbReference type="InterPro" id="IPR015955">
    <property type="entry name" value="Lactate_DH/Glyco_Ohase_4_C"/>
</dbReference>
<dbReference type="PANTHER" id="PTHR43128">
    <property type="entry name" value="L-2-HYDROXYCARBOXYLATE DEHYDROGENASE (NAD(P)(+))"/>
    <property type="match status" value="1"/>
</dbReference>
<evidence type="ECO:0000313" key="15">
    <source>
        <dbReference type="Proteomes" id="UP001042704"/>
    </source>
</evidence>
<evidence type="ECO:0000256" key="8">
    <source>
        <dbReference type="PIRSR" id="PIRSR000102-1"/>
    </source>
</evidence>
<dbReference type="PIRSF" id="PIRSF000102">
    <property type="entry name" value="Lac_mal_DH"/>
    <property type="match status" value="1"/>
</dbReference>
<name>A0A8A3S7E5_9EURY</name>
<dbReference type="KEGG" id="maqe:RJ40_11410"/>
<sequence>MSSLAVIGTGRVGGEVAFLAAALGLADELILCDAVKPLERAQVLDISHAAYDVTIETDPALLRDADVCIFTAGRPRTPDVKTRADLLTVNLPVIDDCCRALRGFGGVLITVTNPMDVNNFLFSRCLDLEPSRCVGFGGQLDSARFALRLAKEGIAGGPAFILGEHGEHQVPVFSRLGTGVPVEKREAVLTALRGASMEVIKGKGGTAFGPAAHITRLAETVLSDRRDEVVPCSCIVDGEYGLSGLSIGLPARVGRDGVEEIVEWDLDEWETAKLNEAAGFIKKLCRDA</sequence>
<dbReference type="InterPro" id="IPR001236">
    <property type="entry name" value="Lactate/malate_DH_N"/>
</dbReference>
<evidence type="ECO:0000256" key="4">
    <source>
        <dbReference type="ARBA" id="ARBA00022532"/>
    </source>
</evidence>
<evidence type="ECO:0000259" key="13">
    <source>
        <dbReference type="Pfam" id="PF02866"/>
    </source>
</evidence>
<organism evidence="14 15">
    <name type="scientific">Methanofollis aquaemaris</name>
    <dbReference type="NCBI Taxonomy" id="126734"/>
    <lineage>
        <taxon>Archaea</taxon>
        <taxon>Methanobacteriati</taxon>
        <taxon>Methanobacteriota</taxon>
        <taxon>Stenosarchaea group</taxon>
        <taxon>Methanomicrobia</taxon>
        <taxon>Methanomicrobiales</taxon>
        <taxon>Methanomicrobiaceae</taxon>
        <taxon>Methanofollis</taxon>
    </lineage>
</organism>
<dbReference type="GO" id="GO:0004459">
    <property type="term" value="F:L-lactate dehydrogenase (NAD+) activity"/>
    <property type="evidence" value="ECO:0007669"/>
    <property type="project" value="TreeGrafter"/>
</dbReference>
<dbReference type="PANTHER" id="PTHR43128:SF16">
    <property type="entry name" value="L-LACTATE DEHYDROGENASE"/>
    <property type="match status" value="1"/>
</dbReference>
<feature type="binding site" evidence="10">
    <location>
        <begin position="111"/>
        <end position="113"/>
    </location>
    <ligand>
        <name>NAD(+)</name>
        <dbReference type="ChEBI" id="CHEBI:57540"/>
    </ligand>
</feature>
<dbReference type="EMBL" id="CP036172">
    <property type="protein sequence ID" value="QSZ68058.1"/>
    <property type="molecule type" value="Genomic_DNA"/>
</dbReference>
<gene>
    <name evidence="14" type="ORF">RJ40_11410</name>
</gene>
<evidence type="ECO:0000256" key="11">
    <source>
        <dbReference type="RuleBase" id="RU003369"/>
    </source>
</evidence>
<dbReference type="GeneID" id="76424984"/>
<evidence type="ECO:0000313" key="14">
    <source>
        <dbReference type="EMBL" id="QSZ68058.1"/>
    </source>
</evidence>
<evidence type="ECO:0000256" key="5">
    <source>
        <dbReference type="ARBA" id="ARBA00023002"/>
    </source>
</evidence>
<comment type="catalytic activity">
    <reaction evidence="7">
        <text>(S)-malate + NAD(+) = oxaloacetate + NADH + H(+)</text>
        <dbReference type="Rhea" id="RHEA:21432"/>
        <dbReference type="ChEBI" id="CHEBI:15378"/>
        <dbReference type="ChEBI" id="CHEBI:15589"/>
        <dbReference type="ChEBI" id="CHEBI:16452"/>
        <dbReference type="ChEBI" id="CHEBI:57540"/>
        <dbReference type="ChEBI" id="CHEBI:57945"/>
        <dbReference type="EC" id="1.1.1.37"/>
    </reaction>
</comment>
<dbReference type="SUPFAM" id="SSF51735">
    <property type="entry name" value="NAD(P)-binding Rossmann-fold domains"/>
    <property type="match status" value="1"/>
</dbReference>
<dbReference type="GO" id="GO:0006099">
    <property type="term" value="P:tricarboxylic acid cycle"/>
    <property type="evidence" value="ECO:0007669"/>
    <property type="project" value="UniProtKB-KW"/>
</dbReference>
<feature type="binding site" evidence="9">
    <location>
        <position position="144"/>
    </location>
    <ligand>
        <name>substrate</name>
    </ligand>
</feature>
<feature type="binding site" evidence="9">
    <location>
        <position position="113"/>
    </location>
    <ligand>
        <name>substrate</name>
    </ligand>
</feature>
<dbReference type="PRINTS" id="PR00086">
    <property type="entry name" value="LLDHDRGNASE"/>
</dbReference>
<keyword evidence="5 11" id="KW-0560">Oxidoreductase</keyword>
<reference evidence="14" key="2">
    <citation type="submission" date="2019-02" db="EMBL/GenBank/DDBJ databases">
        <authorList>
            <person name="Chen S.-C."/>
            <person name="Chien H.-H."/>
            <person name="Lai M.-C."/>
        </authorList>
    </citation>
    <scope>NUCLEOTIDE SEQUENCE</scope>
    <source>
        <strain evidence="14">N2F9704</strain>
    </source>
</reference>
<evidence type="ECO:0000259" key="12">
    <source>
        <dbReference type="Pfam" id="PF00056"/>
    </source>
</evidence>
<feature type="binding site" evidence="9">
    <location>
        <position position="83"/>
    </location>
    <ligand>
        <name>substrate</name>
    </ligand>
</feature>
<evidence type="ECO:0000256" key="3">
    <source>
        <dbReference type="ARBA" id="ARBA00012995"/>
    </source>
</evidence>
<feature type="binding site" evidence="10">
    <location>
        <position position="90"/>
    </location>
    <ligand>
        <name>NAD(+)</name>
        <dbReference type="ChEBI" id="CHEBI:57540"/>
    </ligand>
</feature>
<evidence type="ECO:0000256" key="1">
    <source>
        <dbReference type="ARBA" id="ARBA00003966"/>
    </source>
</evidence>